<name>A0A914CSQ1_9BILA</name>
<dbReference type="AlphaFoldDB" id="A0A914CSQ1"/>
<proteinExistence type="predicted"/>
<dbReference type="Proteomes" id="UP000887540">
    <property type="component" value="Unplaced"/>
</dbReference>
<reference evidence="3" key="1">
    <citation type="submission" date="2022-11" db="UniProtKB">
        <authorList>
            <consortium name="WormBaseParasite"/>
        </authorList>
    </citation>
    <scope>IDENTIFICATION</scope>
</reference>
<accession>A0A914CSQ1</accession>
<evidence type="ECO:0000256" key="1">
    <source>
        <dbReference type="SAM" id="MobiDB-lite"/>
    </source>
</evidence>
<dbReference type="WBParaSite" id="ACRNAN_scaffold1356.g28715.t1">
    <property type="protein sequence ID" value="ACRNAN_scaffold1356.g28715.t1"/>
    <property type="gene ID" value="ACRNAN_scaffold1356.g28715"/>
</dbReference>
<protein>
    <submittedName>
        <fullName evidence="3">Uncharacterized protein</fullName>
    </submittedName>
</protein>
<feature type="region of interest" description="Disordered" evidence="1">
    <location>
        <begin position="1"/>
        <end position="28"/>
    </location>
</feature>
<evidence type="ECO:0000313" key="3">
    <source>
        <dbReference type="WBParaSite" id="ACRNAN_scaffold1356.g28715.t1"/>
    </source>
</evidence>
<organism evidence="2 3">
    <name type="scientific">Acrobeloides nanus</name>
    <dbReference type="NCBI Taxonomy" id="290746"/>
    <lineage>
        <taxon>Eukaryota</taxon>
        <taxon>Metazoa</taxon>
        <taxon>Ecdysozoa</taxon>
        <taxon>Nematoda</taxon>
        <taxon>Chromadorea</taxon>
        <taxon>Rhabditida</taxon>
        <taxon>Tylenchina</taxon>
        <taxon>Cephalobomorpha</taxon>
        <taxon>Cephaloboidea</taxon>
        <taxon>Cephalobidae</taxon>
        <taxon>Acrobeloides</taxon>
    </lineage>
</organism>
<evidence type="ECO:0000313" key="2">
    <source>
        <dbReference type="Proteomes" id="UP000887540"/>
    </source>
</evidence>
<sequence length="28" mass="3225">MVPIDDEMNNQGDVEQDSEIIDDFETLI</sequence>
<keyword evidence="2" id="KW-1185">Reference proteome</keyword>